<comment type="caution">
    <text evidence="2">The sequence shown here is derived from an EMBL/GenBank/DDBJ whole genome shotgun (WGS) entry which is preliminary data.</text>
</comment>
<evidence type="ECO:0000256" key="1">
    <source>
        <dbReference type="SAM" id="MobiDB-lite"/>
    </source>
</evidence>
<accession>A0ABV0MP10</accession>
<sequence length="108" mass="11786">MQRERRSCSAALSLNNPSAFVRSIKIDVQAAESDCVEMNHAVGPRAAEEPSRAVCPSSSSSSSCTSAGLLPSQRDITQRPGSCCFLRGLRYYRLIGSLLSERESPHWI</sequence>
<keyword evidence="3" id="KW-1185">Reference proteome</keyword>
<evidence type="ECO:0000313" key="2">
    <source>
        <dbReference type="EMBL" id="MEQ2160853.1"/>
    </source>
</evidence>
<name>A0ABV0MP10_9TELE</name>
<protein>
    <submittedName>
        <fullName evidence="2">Uncharacterized protein</fullName>
    </submittedName>
</protein>
<evidence type="ECO:0000313" key="3">
    <source>
        <dbReference type="Proteomes" id="UP001476798"/>
    </source>
</evidence>
<reference evidence="2 3" key="1">
    <citation type="submission" date="2021-06" db="EMBL/GenBank/DDBJ databases">
        <authorList>
            <person name="Palmer J.M."/>
        </authorList>
    </citation>
    <scope>NUCLEOTIDE SEQUENCE [LARGE SCALE GENOMIC DNA]</scope>
    <source>
        <strain evidence="2 3">GA_2019</strain>
        <tissue evidence="2">Muscle</tissue>
    </source>
</reference>
<dbReference type="EMBL" id="JAHRIO010010144">
    <property type="protein sequence ID" value="MEQ2160853.1"/>
    <property type="molecule type" value="Genomic_DNA"/>
</dbReference>
<dbReference type="Proteomes" id="UP001476798">
    <property type="component" value="Unassembled WGS sequence"/>
</dbReference>
<feature type="region of interest" description="Disordered" evidence="1">
    <location>
        <begin position="45"/>
        <end position="69"/>
    </location>
</feature>
<proteinExistence type="predicted"/>
<gene>
    <name evidence="2" type="ORF">GOODEAATRI_003717</name>
</gene>
<organism evidence="2 3">
    <name type="scientific">Goodea atripinnis</name>
    <dbReference type="NCBI Taxonomy" id="208336"/>
    <lineage>
        <taxon>Eukaryota</taxon>
        <taxon>Metazoa</taxon>
        <taxon>Chordata</taxon>
        <taxon>Craniata</taxon>
        <taxon>Vertebrata</taxon>
        <taxon>Euteleostomi</taxon>
        <taxon>Actinopterygii</taxon>
        <taxon>Neopterygii</taxon>
        <taxon>Teleostei</taxon>
        <taxon>Neoteleostei</taxon>
        <taxon>Acanthomorphata</taxon>
        <taxon>Ovalentaria</taxon>
        <taxon>Atherinomorphae</taxon>
        <taxon>Cyprinodontiformes</taxon>
        <taxon>Goodeidae</taxon>
        <taxon>Goodea</taxon>
    </lineage>
</organism>